<dbReference type="InterPro" id="IPR045079">
    <property type="entry name" value="Oxoprolinase-like"/>
</dbReference>
<keyword evidence="5" id="KW-1185">Reference proteome</keyword>
<dbReference type="SUPFAM" id="SSF53067">
    <property type="entry name" value="Actin-like ATPase domain"/>
    <property type="match status" value="1"/>
</dbReference>
<organism evidence="4 5">
    <name type="scientific">Pseudonocardia yunnanensis</name>
    <dbReference type="NCBI Taxonomy" id="58107"/>
    <lineage>
        <taxon>Bacteria</taxon>
        <taxon>Bacillati</taxon>
        <taxon>Actinomycetota</taxon>
        <taxon>Actinomycetes</taxon>
        <taxon>Pseudonocardiales</taxon>
        <taxon>Pseudonocardiaceae</taxon>
        <taxon>Pseudonocardia</taxon>
    </lineage>
</organism>
<evidence type="ECO:0000259" key="1">
    <source>
        <dbReference type="Pfam" id="PF01968"/>
    </source>
</evidence>
<dbReference type="InterPro" id="IPR043129">
    <property type="entry name" value="ATPase_NBD"/>
</dbReference>
<comment type="caution">
    <text evidence="4">The sequence shown here is derived from an EMBL/GenBank/DDBJ whole genome shotgun (WGS) entry which is preliminary data.</text>
</comment>
<evidence type="ECO:0000313" key="4">
    <source>
        <dbReference type="EMBL" id="MFD1516919.1"/>
    </source>
</evidence>
<dbReference type="Pfam" id="PF19278">
    <property type="entry name" value="Hydant_A_C"/>
    <property type="match status" value="1"/>
</dbReference>
<dbReference type="InterPro" id="IPR002821">
    <property type="entry name" value="Hydantoinase_A"/>
</dbReference>
<gene>
    <name evidence="4" type="ORF">ACFSJD_05440</name>
</gene>
<accession>A0ABW4EMS1</accession>
<dbReference type="RefSeq" id="WP_344728952.1">
    <property type="nucleotide sequence ID" value="NZ_BAAAUS010000059.1"/>
</dbReference>
<dbReference type="PANTHER" id="PTHR11365">
    <property type="entry name" value="5-OXOPROLINASE RELATED"/>
    <property type="match status" value="1"/>
</dbReference>
<feature type="domain" description="Hydantoinase A/oxoprolinase" evidence="1">
    <location>
        <begin position="221"/>
        <end position="508"/>
    </location>
</feature>
<dbReference type="Pfam" id="PF01968">
    <property type="entry name" value="Hydantoinase_A"/>
    <property type="match status" value="1"/>
</dbReference>
<dbReference type="PANTHER" id="PTHR11365:SF23">
    <property type="entry name" value="HYPOTHETICAL 5-OXOPROLINASE (EUROFUNG)-RELATED"/>
    <property type="match status" value="1"/>
</dbReference>
<proteinExistence type="predicted"/>
<evidence type="ECO:0000259" key="3">
    <source>
        <dbReference type="Pfam" id="PF19278"/>
    </source>
</evidence>
<dbReference type="Gene3D" id="3.30.420.40">
    <property type="match status" value="1"/>
</dbReference>
<dbReference type="EMBL" id="JBHUCO010000006">
    <property type="protein sequence ID" value="MFD1516919.1"/>
    <property type="molecule type" value="Genomic_DNA"/>
</dbReference>
<feature type="domain" description="Acetophenone carboxylase-like C-terminal" evidence="3">
    <location>
        <begin position="525"/>
        <end position="684"/>
    </location>
</feature>
<dbReference type="InterPro" id="IPR049517">
    <property type="entry name" value="ACX-like_C"/>
</dbReference>
<dbReference type="Proteomes" id="UP001597114">
    <property type="component" value="Unassembled WGS sequence"/>
</dbReference>
<name>A0ABW4EMS1_9PSEU</name>
<sequence>MNPGVLVIYFIGVDIGGTFTDCVLVDRGGAQRTAKALSTKDDPVSGVMAALARLAEVTGVDLPTLLARTSRFGHGTTIGTNAVLQRQGARVGLVATAGHSDALTMMRGSGRVAGRSIEEVFSVHGSRLPGPITVPGAVLEVHERIDASGAVVVALDTETAVEDIRRLIAEHRLDSVAIALLWSFANPEHEQALAEAIAAVAPDVFVSSSAVVSPRLGEYERTVATVMNGYVGPACSRYLGRLAERLGEAGMAEPLLVMQSHGGVLPAAAAAATPLGTIDSGPAGGLAGVAGLARTYRHDRVVATDMGGTSFDIGLVIDGKPVMAQENVIDQYTYRLPHLDVRSVACGGGTLAWFDEATGGLRVGPQSAGSEPGPACYGRGGTRPTVTDADVVLGLLRPEAFLDGRMPLDRDAAVAAIGGLATQLGLPLEDTAAGILRVNNMRAAAMIRQQTLENGHDPRDYVLYAYGGAGPVHAFGFAAESEVREVVIPLGDGASTLSAYGITSSDVVIYRELERGLLAPFEGERAEVLAAAVAEVDVAARADLKAAGIDAGDAVVEVDALMRFREQLMHSLEIPVSRPGPDVGTRLLADFDAEYVRRYGSGGTAMFQGIEVFAFRARASVAAAIPTPTATVGRSSAPASTDVYWPGRGWTATDVHRGIPAGTVTGPALVELAHTTIAVPPGASLATGGRSELRLQLSTSTGAT</sequence>
<dbReference type="InterPro" id="IPR008040">
    <property type="entry name" value="Hydant_A_N"/>
</dbReference>
<protein>
    <submittedName>
        <fullName evidence="4">Hydantoinase/oxoprolinase family protein</fullName>
    </submittedName>
</protein>
<evidence type="ECO:0000313" key="5">
    <source>
        <dbReference type="Proteomes" id="UP001597114"/>
    </source>
</evidence>
<dbReference type="Pfam" id="PF05378">
    <property type="entry name" value="Hydant_A_N"/>
    <property type="match status" value="1"/>
</dbReference>
<evidence type="ECO:0000259" key="2">
    <source>
        <dbReference type="Pfam" id="PF05378"/>
    </source>
</evidence>
<feature type="domain" description="Hydantoinase/oxoprolinase N-terminal" evidence="2">
    <location>
        <begin position="11"/>
        <end position="198"/>
    </location>
</feature>
<reference evidence="5" key="1">
    <citation type="journal article" date="2019" name="Int. J. Syst. Evol. Microbiol.">
        <title>The Global Catalogue of Microorganisms (GCM) 10K type strain sequencing project: providing services to taxonomists for standard genome sequencing and annotation.</title>
        <authorList>
            <consortium name="The Broad Institute Genomics Platform"/>
            <consortium name="The Broad Institute Genome Sequencing Center for Infectious Disease"/>
            <person name="Wu L."/>
            <person name="Ma J."/>
        </authorList>
    </citation>
    <scope>NUCLEOTIDE SEQUENCE [LARGE SCALE GENOMIC DNA]</scope>
    <source>
        <strain evidence="5">CCM 7043</strain>
    </source>
</reference>